<dbReference type="OrthoDB" id="914976at2"/>
<proteinExistence type="predicted"/>
<protein>
    <recommendedName>
        <fullName evidence="3">Carboxypeptidase-like regulatory domain-containing protein</fullName>
    </recommendedName>
</protein>
<gene>
    <name evidence="1" type="ORF">ESB04_03825</name>
</gene>
<dbReference type="AlphaFoldDB" id="A0A4Q1C111"/>
<keyword evidence="2" id="KW-1185">Reference proteome</keyword>
<dbReference type="RefSeq" id="WP_129026398.1">
    <property type="nucleotide sequence ID" value="NZ_SDHY01000002.1"/>
</dbReference>
<name>A0A4Q1C111_9BACT</name>
<accession>A0A4Q1C111</accession>
<sequence length="295" mass="34101">MRINEPRGYRLYVVLFLTSFCLQAQSYHIQLLSKTDSSAVPFASVLFESRKTGFHSDEFGRFSLKSNQLIDTIKIRSIGFQDTLLIVDKSKVKGELLIYLAVQSIILPEFRIFSDNKPYTSKKPKKVGALQQWGGVGSQYGLLLDDEKLMGRKMLKAHFYLAHGGNPRYPFRIRIYSIKQGELDKELSQESVIVRALHMGWNEFDISQYDIYVPEGGCLLAMEWLNFENVLPAELIQTKGKYPGQVLGMGYFGNRYLGFVKDDFSAWHYNRDYLQRYPLPEKSKFMNPMIRLTVK</sequence>
<reference evidence="1 2" key="1">
    <citation type="submission" date="2019-01" db="EMBL/GenBank/DDBJ databases">
        <title>Cytophagaceae bacterium strain CAR-16.</title>
        <authorList>
            <person name="Chen W.-M."/>
        </authorList>
    </citation>
    <scope>NUCLEOTIDE SEQUENCE [LARGE SCALE GENOMIC DNA]</scope>
    <source>
        <strain evidence="1 2">CAR-16</strain>
    </source>
</reference>
<comment type="caution">
    <text evidence="1">The sequence shown here is derived from an EMBL/GenBank/DDBJ whole genome shotgun (WGS) entry which is preliminary data.</text>
</comment>
<organism evidence="1 2">
    <name type="scientific">Aquirufa rosea</name>
    <dbReference type="NCBI Taxonomy" id="2509241"/>
    <lineage>
        <taxon>Bacteria</taxon>
        <taxon>Pseudomonadati</taxon>
        <taxon>Bacteroidota</taxon>
        <taxon>Cytophagia</taxon>
        <taxon>Cytophagales</taxon>
        <taxon>Flectobacillaceae</taxon>
        <taxon>Aquirufa</taxon>
    </lineage>
</organism>
<evidence type="ECO:0008006" key="3">
    <source>
        <dbReference type="Google" id="ProtNLM"/>
    </source>
</evidence>
<dbReference type="EMBL" id="SDHY01000002">
    <property type="protein sequence ID" value="RXK50788.1"/>
    <property type="molecule type" value="Genomic_DNA"/>
</dbReference>
<evidence type="ECO:0000313" key="1">
    <source>
        <dbReference type="EMBL" id="RXK50788.1"/>
    </source>
</evidence>
<evidence type="ECO:0000313" key="2">
    <source>
        <dbReference type="Proteomes" id="UP000289455"/>
    </source>
</evidence>
<dbReference type="Proteomes" id="UP000289455">
    <property type="component" value="Unassembled WGS sequence"/>
</dbReference>